<keyword evidence="1" id="KW-0812">Transmembrane</keyword>
<evidence type="ECO:0008006" key="3">
    <source>
        <dbReference type="Google" id="ProtNLM"/>
    </source>
</evidence>
<name>X1AP95_9ZZZZ</name>
<evidence type="ECO:0000256" key="1">
    <source>
        <dbReference type="SAM" id="Phobius"/>
    </source>
</evidence>
<dbReference type="PROSITE" id="PS51257">
    <property type="entry name" value="PROKAR_LIPOPROTEIN"/>
    <property type="match status" value="1"/>
</dbReference>
<comment type="caution">
    <text evidence="2">The sequence shown here is derived from an EMBL/GenBank/DDBJ whole genome shotgun (WGS) entry which is preliminary data.</text>
</comment>
<gene>
    <name evidence="2" type="ORF">S01H4_17440</name>
</gene>
<evidence type="ECO:0000313" key="2">
    <source>
        <dbReference type="EMBL" id="GAG61691.1"/>
    </source>
</evidence>
<protein>
    <recommendedName>
        <fullName evidence="3">Lipoprotein</fullName>
    </recommendedName>
</protein>
<dbReference type="EMBL" id="BART01007681">
    <property type="protein sequence ID" value="GAG61691.1"/>
    <property type="molecule type" value="Genomic_DNA"/>
</dbReference>
<sequence length="172" mass="18786">MKNISDVKVGVLFCIVMLCTVIITGCALFQRSDPPIIPPTSEIQTIIKNISWIQGILIIGVVGSIFACFNGAAKIGIPLLISSLVGYGLTSAMLFYAKLIAIMSLIGGVTLCGYMIFLKHRALREIVRGVQSFRDGDRIHKFAIDPKLKFAQKSKSTRKIVKKIKEKVNGSS</sequence>
<feature type="transmembrane region" description="Helical" evidence="1">
    <location>
        <begin position="100"/>
        <end position="118"/>
    </location>
</feature>
<accession>X1AP95</accession>
<feature type="transmembrane region" description="Helical" evidence="1">
    <location>
        <begin position="9"/>
        <end position="30"/>
    </location>
</feature>
<keyword evidence="1" id="KW-0472">Membrane</keyword>
<proteinExistence type="predicted"/>
<reference evidence="2" key="1">
    <citation type="journal article" date="2014" name="Front. Microbiol.">
        <title>High frequency of phylogenetically diverse reductive dehalogenase-homologous genes in deep subseafloor sedimentary metagenomes.</title>
        <authorList>
            <person name="Kawai M."/>
            <person name="Futagami T."/>
            <person name="Toyoda A."/>
            <person name="Takaki Y."/>
            <person name="Nishi S."/>
            <person name="Hori S."/>
            <person name="Arai W."/>
            <person name="Tsubouchi T."/>
            <person name="Morono Y."/>
            <person name="Uchiyama I."/>
            <person name="Ito T."/>
            <person name="Fujiyama A."/>
            <person name="Inagaki F."/>
            <person name="Takami H."/>
        </authorList>
    </citation>
    <scope>NUCLEOTIDE SEQUENCE</scope>
    <source>
        <strain evidence="2">Expedition CK06-06</strain>
    </source>
</reference>
<feature type="transmembrane region" description="Helical" evidence="1">
    <location>
        <begin position="76"/>
        <end position="94"/>
    </location>
</feature>
<keyword evidence="1" id="KW-1133">Transmembrane helix</keyword>
<feature type="transmembrane region" description="Helical" evidence="1">
    <location>
        <begin position="50"/>
        <end position="69"/>
    </location>
</feature>
<organism evidence="2">
    <name type="scientific">marine sediment metagenome</name>
    <dbReference type="NCBI Taxonomy" id="412755"/>
    <lineage>
        <taxon>unclassified sequences</taxon>
        <taxon>metagenomes</taxon>
        <taxon>ecological metagenomes</taxon>
    </lineage>
</organism>
<dbReference type="AlphaFoldDB" id="X1AP95"/>